<dbReference type="KEGG" id="man:A11S_2395"/>
<protein>
    <submittedName>
        <fullName evidence="2">Protein SseB</fullName>
    </submittedName>
</protein>
<dbReference type="OrthoDB" id="9835066at2"/>
<reference evidence="2 3" key="1">
    <citation type="journal article" date="2013" name="ISME J.">
        <title>By their genes ye shall know them: genomic signatures of predatory bacteria.</title>
        <authorList>
            <person name="Pasternak Z."/>
            <person name="Pietrokovski S."/>
            <person name="Rotem O."/>
            <person name="Gophna U."/>
            <person name="Lurie-Weinberger M.N."/>
            <person name="Jurkevitch E."/>
        </authorList>
    </citation>
    <scope>NUCLEOTIDE SEQUENCE [LARGE SCALE GENOMIC DNA]</scope>
    <source>
        <strain evidence="2">EPB</strain>
    </source>
</reference>
<proteinExistence type="predicted"/>
<dbReference type="HOGENOM" id="CLU_1794273_0_0_5"/>
<evidence type="ECO:0000313" key="3">
    <source>
        <dbReference type="Proteomes" id="UP000011932"/>
    </source>
</evidence>
<dbReference type="EMBL" id="CP003538">
    <property type="protein sequence ID" value="AGH99189.1"/>
    <property type="molecule type" value="Genomic_DNA"/>
</dbReference>
<dbReference type="RefSeq" id="WP_015468692.1">
    <property type="nucleotide sequence ID" value="NC_020812.1"/>
</dbReference>
<name>M4W172_9BACT</name>
<dbReference type="InterPro" id="IPR009839">
    <property type="entry name" value="SseB_N"/>
</dbReference>
<dbReference type="Pfam" id="PF07179">
    <property type="entry name" value="SseB"/>
    <property type="match status" value="1"/>
</dbReference>
<evidence type="ECO:0000259" key="1">
    <source>
        <dbReference type="Pfam" id="PF07179"/>
    </source>
</evidence>
<dbReference type="Proteomes" id="UP000011932">
    <property type="component" value="Chromosome"/>
</dbReference>
<feature type="domain" description="SseB protein N-terminal" evidence="1">
    <location>
        <begin position="17"/>
        <end position="128"/>
    </location>
</feature>
<evidence type="ECO:0000313" key="2">
    <source>
        <dbReference type="EMBL" id="AGH99189.1"/>
    </source>
</evidence>
<dbReference type="AlphaFoldDB" id="M4W172"/>
<dbReference type="STRING" id="349215.A11S_2395"/>
<accession>M4W172</accession>
<organism evidence="2 3">
    <name type="scientific">Micavibrio aeruginosavorus EPB</name>
    <dbReference type="NCBI Taxonomy" id="349215"/>
    <lineage>
        <taxon>Bacteria</taxon>
        <taxon>Pseudomonadati</taxon>
        <taxon>Bdellovibrionota</taxon>
        <taxon>Bdellovibrionia</taxon>
        <taxon>Bdellovibrionales</taxon>
        <taxon>Pseudobdellovibrionaceae</taxon>
        <taxon>Micavibrio</taxon>
    </lineage>
</organism>
<gene>
    <name evidence="2" type="ORF">A11S_2395</name>
</gene>
<sequence>MSSTPDSDNANDNAPPLEELMMLAALDESATMAFYDALVGATVFVPGAVTGQTEDGPELELHVWQADDDSSFIPVFTSEALLEEATEGDPVPYLSFVMRDLLAAIDDAAITINPESDISLTLEPDEVQELLNAIIDDSEEEEEDDDDEE</sequence>